<keyword evidence="5" id="KW-0136">Cellulose degradation</keyword>
<proteinExistence type="inferred from homology"/>
<organism evidence="13 14">
    <name type="scientific">Candidatus Borkfalkia avicola</name>
    <dbReference type="NCBI Taxonomy" id="2838503"/>
    <lineage>
        <taxon>Bacteria</taxon>
        <taxon>Bacillati</taxon>
        <taxon>Bacillota</taxon>
        <taxon>Clostridia</taxon>
        <taxon>Christensenellales</taxon>
        <taxon>Christensenellaceae</taxon>
        <taxon>Candidatus Borkfalkia</taxon>
    </lineage>
</organism>
<evidence type="ECO:0000256" key="4">
    <source>
        <dbReference type="ARBA" id="ARBA00022801"/>
    </source>
</evidence>
<dbReference type="InterPro" id="IPR017736">
    <property type="entry name" value="Glyco_hydro_1_beta-glucosidase"/>
</dbReference>
<evidence type="ECO:0000256" key="1">
    <source>
        <dbReference type="ARBA" id="ARBA00000448"/>
    </source>
</evidence>
<gene>
    <name evidence="13" type="ORF">H9726_04515</name>
</gene>
<comment type="caution">
    <text evidence="13">The sequence shown here is derived from an EMBL/GenBank/DDBJ whole genome shotgun (WGS) entry which is preliminary data.</text>
</comment>
<dbReference type="Pfam" id="PF00232">
    <property type="entry name" value="Glyco_hydro_1"/>
    <property type="match status" value="1"/>
</dbReference>
<dbReference type="SUPFAM" id="SSF51445">
    <property type="entry name" value="(Trans)glycosidases"/>
    <property type="match status" value="1"/>
</dbReference>
<evidence type="ECO:0000256" key="3">
    <source>
        <dbReference type="ARBA" id="ARBA00012744"/>
    </source>
</evidence>
<dbReference type="EC" id="3.2.1.21" evidence="3 12"/>
<evidence type="ECO:0000256" key="2">
    <source>
        <dbReference type="ARBA" id="ARBA00010838"/>
    </source>
</evidence>
<keyword evidence="8" id="KW-0624">Polysaccharide degradation</keyword>
<feature type="active site" description="Nucleophile" evidence="9 11">
    <location>
        <position position="351"/>
    </location>
</feature>
<evidence type="ECO:0000256" key="7">
    <source>
        <dbReference type="ARBA" id="ARBA00023295"/>
    </source>
</evidence>
<keyword evidence="6" id="KW-0119">Carbohydrate metabolism</keyword>
<name>A0A9D2D7A5_9FIRM</name>
<dbReference type="PROSITE" id="PS00572">
    <property type="entry name" value="GLYCOSYL_HYDROL_F1_1"/>
    <property type="match status" value="1"/>
</dbReference>
<comment type="catalytic activity">
    <reaction evidence="1 12">
        <text>Hydrolysis of terminal, non-reducing beta-D-glucosyl residues with release of beta-D-glucose.</text>
        <dbReference type="EC" id="3.2.1.21"/>
    </reaction>
</comment>
<protein>
    <recommendedName>
        <fullName evidence="3 12">Beta-glucosidase</fullName>
        <ecNumber evidence="3 12">3.2.1.21</ecNumber>
    </recommendedName>
</protein>
<evidence type="ECO:0000313" key="14">
    <source>
        <dbReference type="Proteomes" id="UP000824025"/>
    </source>
</evidence>
<feature type="binding site" evidence="10">
    <location>
        <position position="17"/>
    </location>
    <ligand>
        <name>substrate</name>
    </ligand>
</feature>
<evidence type="ECO:0000256" key="9">
    <source>
        <dbReference type="PIRSR" id="PIRSR617736-1"/>
    </source>
</evidence>
<evidence type="ECO:0000256" key="11">
    <source>
        <dbReference type="PROSITE-ProRule" id="PRU10055"/>
    </source>
</evidence>
<keyword evidence="7 12" id="KW-0326">Glycosidase</keyword>
<reference evidence="13" key="2">
    <citation type="submission" date="2021-04" db="EMBL/GenBank/DDBJ databases">
        <authorList>
            <person name="Gilroy R."/>
        </authorList>
    </citation>
    <scope>NUCLEOTIDE SEQUENCE</scope>
    <source>
        <strain evidence="13">CHK192-19661</strain>
    </source>
</reference>
<evidence type="ECO:0000256" key="5">
    <source>
        <dbReference type="ARBA" id="ARBA00023001"/>
    </source>
</evidence>
<evidence type="ECO:0000256" key="12">
    <source>
        <dbReference type="RuleBase" id="RU361175"/>
    </source>
</evidence>
<feature type="active site" description="Proton donor" evidence="9">
    <location>
        <position position="162"/>
    </location>
</feature>
<dbReference type="FunFam" id="3.20.20.80:FF:000004">
    <property type="entry name" value="Beta-glucosidase 6-phospho-beta-glucosidase"/>
    <property type="match status" value="1"/>
</dbReference>
<dbReference type="Gene3D" id="3.20.20.80">
    <property type="entry name" value="Glycosidases"/>
    <property type="match status" value="1"/>
</dbReference>
<dbReference type="GO" id="GO:0008422">
    <property type="term" value="F:beta-glucosidase activity"/>
    <property type="evidence" value="ECO:0007669"/>
    <property type="project" value="UniProtKB-EC"/>
</dbReference>
<dbReference type="Proteomes" id="UP000824025">
    <property type="component" value="Unassembled WGS sequence"/>
</dbReference>
<dbReference type="EMBL" id="DXCF01000023">
    <property type="protein sequence ID" value="HIZ09735.1"/>
    <property type="molecule type" value="Genomic_DNA"/>
</dbReference>
<evidence type="ECO:0000256" key="6">
    <source>
        <dbReference type="ARBA" id="ARBA00023277"/>
    </source>
</evidence>
<dbReference type="PRINTS" id="PR00131">
    <property type="entry name" value="GLHYDRLASE1"/>
</dbReference>
<dbReference type="PANTHER" id="PTHR10353">
    <property type="entry name" value="GLYCOSYL HYDROLASE"/>
    <property type="match status" value="1"/>
</dbReference>
<evidence type="ECO:0000313" key="13">
    <source>
        <dbReference type="EMBL" id="HIZ09735.1"/>
    </source>
</evidence>
<dbReference type="InterPro" id="IPR033132">
    <property type="entry name" value="GH_1_N_CS"/>
</dbReference>
<keyword evidence="4 12" id="KW-0378">Hydrolase</keyword>
<dbReference type="PANTHER" id="PTHR10353:SF36">
    <property type="entry name" value="LP05116P"/>
    <property type="match status" value="1"/>
</dbReference>
<evidence type="ECO:0000256" key="10">
    <source>
        <dbReference type="PIRSR" id="PIRSR617736-2"/>
    </source>
</evidence>
<reference evidence="13" key="1">
    <citation type="journal article" date="2021" name="PeerJ">
        <title>Extensive microbial diversity within the chicken gut microbiome revealed by metagenomics and culture.</title>
        <authorList>
            <person name="Gilroy R."/>
            <person name="Ravi A."/>
            <person name="Getino M."/>
            <person name="Pursley I."/>
            <person name="Horton D.L."/>
            <person name="Alikhan N.F."/>
            <person name="Baker D."/>
            <person name="Gharbi K."/>
            <person name="Hall N."/>
            <person name="Watson M."/>
            <person name="Adriaenssens E.M."/>
            <person name="Foster-Nyarko E."/>
            <person name="Jarju S."/>
            <person name="Secka A."/>
            <person name="Antonio M."/>
            <person name="Oren A."/>
            <person name="Chaudhuri R.R."/>
            <person name="La Ragione R."/>
            <person name="Hildebrand F."/>
            <person name="Pallen M.J."/>
        </authorList>
    </citation>
    <scope>NUCLEOTIDE SEQUENCE</scope>
    <source>
        <strain evidence="13">CHK192-19661</strain>
    </source>
</reference>
<dbReference type="InterPro" id="IPR017853">
    <property type="entry name" value="GH"/>
</dbReference>
<evidence type="ECO:0000256" key="8">
    <source>
        <dbReference type="ARBA" id="ARBA00023326"/>
    </source>
</evidence>
<feature type="binding site" evidence="10">
    <location>
        <position position="161"/>
    </location>
    <ligand>
        <name>substrate</name>
    </ligand>
</feature>
<feature type="binding site" evidence="10">
    <location>
        <position position="117"/>
    </location>
    <ligand>
        <name>substrate</name>
    </ligand>
</feature>
<feature type="binding site" evidence="10">
    <location>
        <position position="296"/>
    </location>
    <ligand>
        <name>substrate</name>
    </ligand>
</feature>
<feature type="binding site" evidence="10">
    <location>
        <begin position="406"/>
        <end position="407"/>
    </location>
    <ligand>
        <name>substrate</name>
    </ligand>
</feature>
<dbReference type="InterPro" id="IPR018120">
    <property type="entry name" value="Glyco_hydro_1_AS"/>
</dbReference>
<dbReference type="AlphaFoldDB" id="A0A9D2D7A5"/>
<comment type="similarity">
    <text evidence="2 12">Belongs to the glycosyl hydrolase 1 family.</text>
</comment>
<sequence length="447" mass="50454">MDFGKNFYWGVATAAYQIEGGREDGKGDSVWDSFTRKQGAIARGENGDVACDHYHRWKEDVDLIAGLNANAYRFSLAWTRLFPEGTGKLNRKGADFYSRLVDALLEKGITPFMTLYHWDMPQALQEKGGFLNPAVADWFGEYAHAVAKLYGDRVRNFMTINEPQCVLGCGYRMGVHAPGLQYGMREQLLALHNLLRAHGTAARVLKGIKGAEVGYASCGFTYAPATESEADINAAYERTFAFEKENPLGVISTFSDPVFFGKYPDAYYELEDIPAAAADDMALISSPVDFFALNIYEGRTVRRAEDGSIEQLEAPVGSPKTLMGWEITPVNMRWAPRHLYRRYGKKVYITENGISCQDYVFSDGKVHDSYRIEYLNSYLRELRAAAEDGVTKPAGYFHWSLMDNFEWAEGYKQRFGLVHVDFATQKRTPKDSYFTYRDIIRSNGGDL</sequence>
<dbReference type="InterPro" id="IPR001360">
    <property type="entry name" value="Glyco_hydro_1"/>
</dbReference>
<dbReference type="NCBIfam" id="TIGR03356">
    <property type="entry name" value="BGL"/>
    <property type="match status" value="1"/>
</dbReference>
<accession>A0A9D2D7A5</accession>
<dbReference type="PROSITE" id="PS00653">
    <property type="entry name" value="GLYCOSYL_HYDROL_F1_2"/>
    <property type="match status" value="1"/>
</dbReference>
<dbReference type="GO" id="GO:0005829">
    <property type="term" value="C:cytosol"/>
    <property type="evidence" value="ECO:0007669"/>
    <property type="project" value="TreeGrafter"/>
</dbReference>
<dbReference type="GO" id="GO:0030245">
    <property type="term" value="P:cellulose catabolic process"/>
    <property type="evidence" value="ECO:0007669"/>
    <property type="project" value="UniProtKB-KW"/>
</dbReference>
<feature type="binding site" evidence="10">
    <location>
        <position position="399"/>
    </location>
    <ligand>
        <name>substrate</name>
    </ligand>
</feature>